<gene>
    <name evidence="2" type="ORF">ACFQND_08095</name>
</gene>
<name>A0ABW1TU94_9BURK</name>
<sequence length="69" mass="7629">MSSTIEEVTEDVPDGTVSDPKVMQSARGFYVGTTKAEDGMQVPCNRFSDYMPENKAQEWLQKAIDQGAL</sequence>
<accession>A0ABW1TU94</accession>
<dbReference type="RefSeq" id="WP_377412950.1">
    <property type="nucleotide sequence ID" value="NZ_JBHSRS010000017.1"/>
</dbReference>
<keyword evidence="3" id="KW-1185">Reference proteome</keyword>
<proteinExistence type="predicted"/>
<evidence type="ECO:0000256" key="1">
    <source>
        <dbReference type="SAM" id="MobiDB-lite"/>
    </source>
</evidence>
<organism evidence="2 3">
    <name type="scientific">Polaromonas aquatica</name>
    <dbReference type="NCBI Taxonomy" id="332657"/>
    <lineage>
        <taxon>Bacteria</taxon>
        <taxon>Pseudomonadati</taxon>
        <taxon>Pseudomonadota</taxon>
        <taxon>Betaproteobacteria</taxon>
        <taxon>Burkholderiales</taxon>
        <taxon>Comamonadaceae</taxon>
        <taxon>Polaromonas</taxon>
    </lineage>
</organism>
<evidence type="ECO:0000313" key="2">
    <source>
        <dbReference type="EMBL" id="MFC6281186.1"/>
    </source>
</evidence>
<protein>
    <submittedName>
        <fullName evidence="2">Uncharacterized protein</fullName>
    </submittedName>
</protein>
<reference evidence="3" key="1">
    <citation type="journal article" date="2019" name="Int. J. Syst. Evol. Microbiol.">
        <title>The Global Catalogue of Microorganisms (GCM) 10K type strain sequencing project: providing services to taxonomists for standard genome sequencing and annotation.</title>
        <authorList>
            <consortium name="The Broad Institute Genomics Platform"/>
            <consortium name="The Broad Institute Genome Sequencing Center for Infectious Disease"/>
            <person name="Wu L."/>
            <person name="Ma J."/>
        </authorList>
    </citation>
    <scope>NUCLEOTIDE SEQUENCE [LARGE SCALE GENOMIC DNA]</scope>
    <source>
        <strain evidence="3">CCUG 39402</strain>
    </source>
</reference>
<dbReference type="Proteomes" id="UP001596270">
    <property type="component" value="Unassembled WGS sequence"/>
</dbReference>
<evidence type="ECO:0000313" key="3">
    <source>
        <dbReference type="Proteomes" id="UP001596270"/>
    </source>
</evidence>
<dbReference type="EMBL" id="JBHSRS010000017">
    <property type="protein sequence ID" value="MFC6281186.1"/>
    <property type="molecule type" value="Genomic_DNA"/>
</dbReference>
<feature type="region of interest" description="Disordered" evidence="1">
    <location>
        <begin position="1"/>
        <end position="20"/>
    </location>
</feature>
<comment type="caution">
    <text evidence="2">The sequence shown here is derived from an EMBL/GenBank/DDBJ whole genome shotgun (WGS) entry which is preliminary data.</text>
</comment>